<dbReference type="SUPFAM" id="SSF81383">
    <property type="entry name" value="F-box domain"/>
    <property type="match status" value="1"/>
</dbReference>
<dbReference type="RefSeq" id="XP_071902714.1">
    <property type="nucleotide sequence ID" value="XM_072046613.1"/>
</dbReference>
<dbReference type="InterPro" id="IPR036047">
    <property type="entry name" value="F-box-like_dom_sf"/>
</dbReference>
<dbReference type="Pfam" id="PF00646">
    <property type="entry name" value="F-box"/>
    <property type="match status" value="1"/>
</dbReference>
<dbReference type="InterPro" id="IPR001810">
    <property type="entry name" value="F-box_dom"/>
</dbReference>
<dbReference type="PANTHER" id="PTHR31672">
    <property type="entry name" value="BNACNNG10540D PROTEIN"/>
    <property type="match status" value="1"/>
</dbReference>
<dbReference type="PROSITE" id="PS50181">
    <property type="entry name" value="FBOX"/>
    <property type="match status" value="1"/>
</dbReference>
<dbReference type="GeneID" id="113740961"/>
<protein>
    <submittedName>
        <fullName evidence="3">F-box protein At3g07870-like</fullName>
    </submittedName>
</protein>
<dbReference type="Pfam" id="PF08268">
    <property type="entry name" value="FBA_3"/>
    <property type="match status" value="1"/>
</dbReference>
<dbReference type="Proteomes" id="UP001652660">
    <property type="component" value="Chromosome 4e"/>
</dbReference>
<dbReference type="SMART" id="SM00256">
    <property type="entry name" value="FBOX"/>
    <property type="match status" value="1"/>
</dbReference>
<evidence type="ECO:0000313" key="2">
    <source>
        <dbReference type="Proteomes" id="UP001652660"/>
    </source>
</evidence>
<evidence type="ECO:0000259" key="1">
    <source>
        <dbReference type="PROSITE" id="PS50181"/>
    </source>
</evidence>
<gene>
    <name evidence="3" type="primary">LOC113740961</name>
</gene>
<accession>A0ABM4U604</accession>
<dbReference type="PANTHER" id="PTHR31672:SF13">
    <property type="entry name" value="F-BOX PROTEIN CPR30-LIKE"/>
    <property type="match status" value="1"/>
</dbReference>
<dbReference type="InterPro" id="IPR050796">
    <property type="entry name" value="SCF_F-box_component"/>
</dbReference>
<dbReference type="Gene3D" id="1.20.1280.50">
    <property type="match status" value="1"/>
</dbReference>
<sequence>MADPPKKAWKQSTVLSDLPEELLAEILSRFRVRTLRKLRLVCKQWYNLLSNLEIFWTLHHEKSQKNPVLVYLSQKHEKEGTGCVTSCKICGIDGNGVVTFDHSLPSLVHGRDDRREIYEIVPSFSLQCRDFIWLSSPDMFYIYNPNIPKLIDLPEVTPNIDNSNWMAGGVGFDPTRNEYIIVHLIFGLPDSSTDGCQLPIAGCEILSFCSTNVSTKNSSKKGRWRKIAQKCCPFKIDEVINQWGTFVDGVFYWTIFVRKNEENILSLGLNKEKFEIIPPPPAEGFYTVDGDLVSVVELKGHLCLVDPAAEPSAVEIWMLRKESEEKITEASWTKEYSISLPGFDIEKEWLHPLGDRDGDGGLIVYTTSRIEDEDSELPLEYVPQCSVLYYNKQNNTFGRLEEDTNLKLAALSIIRWRLCLYTDNFYVFGGS</sequence>
<reference evidence="3" key="1">
    <citation type="submission" date="2025-08" db="UniProtKB">
        <authorList>
            <consortium name="RefSeq"/>
        </authorList>
    </citation>
    <scope>IDENTIFICATION</scope>
    <source>
        <tissue evidence="3">Leaves</tissue>
    </source>
</reference>
<organism evidence="2 3">
    <name type="scientific">Coffea arabica</name>
    <name type="common">Arabian coffee</name>
    <dbReference type="NCBI Taxonomy" id="13443"/>
    <lineage>
        <taxon>Eukaryota</taxon>
        <taxon>Viridiplantae</taxon>
        <taxon>Streptophyta</taxon>
        <taxon>Embryophyta</taxon>
        <taxon>Tracheophyta</taxon>
        <taxon>Spermatophyta</taxon>
        <taxon>Magnoliopsida</taxon>
        <taxon>eudicotyledons</taxon>
        <taxon>Gunneridae</taxon>
        <taxon>Pentapetalae</taxon>
        <taxon>asterids</taxon>
        <taxon>lamiids</taxon>
        <taxon>Gentianales</taxon>
        <taxon>Rubiaceae</taxon>
        <taxon>Ixoroideae</taxon>
        <taxon>Gardenieae complex</taxon>
        <taxon>Bertiereae - Coffeeae clade</taxon>
        <taxon>Coffeeae</taxon>
        <taxon>Coffea</taxon>
    </lineage>
</organism>
<keyword evidence="2" id="KW-1185">Reference proteome</keyword>
<name>A0ABM4U604_COFAR</name>
<evidence type="ECO:0000313" key="3">
    <source>
        <dbReference type="RefSeq" id="XP_071902714.1"/>
    </source>
</evidence>
<proteinExistence type="predicted"/>
<dbReference type="NCBIfam" id="TIGR01640">
    <property type="entry name" value="F_box_assoc_1"/>
    <property type="match status" value="1"/>
</dbReference>
<dbReference type="InterPro" id="IPR013187">
    <property type="entry name" value="F-box-assoc_dom_typ3"/>
</dbReference>
<feature type="domain" description="F-box" evidence="1">
    <location>
        <begin position="12"/>
        <end position="59"/>
    </location>
</feature>
<dbReference type="InterPro" id="IPR017451">
    <property type="entry name" value="F-box-assoc_interact_dom"/>
</dbReference>